<feature type="transmembrane region" description="Helical" evidence="1">
    <location>
        <begin position="31"/>
        <end position="51"/>
    </location>
</feature>
<feature type="transmembrane region" description="Helical" evidence="1">
    <location>
        <begin position="63"/>
        <end position="81"/>
    </location>
</feature>
<evidence type="ECO:0000313" key="3">
    <source>
        <dbReference type="Proteomes" id="UP000694552"/>
    </source>
</evidence>
<keyword evidence="1" id="KW-0812">Transmembrane</keyword>
<keyword evidence="3" id="KW-1185">Reference proteome</keyword>
<organism evidence="2 3">
    <name type="scientific">Otus sunia</name>
    <name type="common">Oriental scops-owl</name>
    <dbReference type="NCBI Taxonomy" id="257818"/>
    <lineage>
        <taxon>Eukaryota</taxon>
        <taxon>Metazoa</taxon>
        <taxon>Chordata</taxon>
        <taxon>Craniata</taxon>
        <taxon>Vertebrata</taxon>
        <taxon>Euteleostomi</taxon>
        <taxon>Archelosauria</taxon>
        <taxon>Archosauria</taxon>
        <taxon>Dinosauria</taxon>
        <taxon>Saurischia</taxon>
        <taxon>Theropoda</taxon>
        <taxon>Coelurosauria</taxon>
        <taxon>Aves</taxon>
        <taxon>Neognathae</taxon>
        <taxon>Neoaves</taxon>
        <taxon>Telluraves</taxon>
        <taxon>Strigiformes</taxon>
        <taxon>Strigidae</taxon>
        <taxon>Otus</taxon>
    </lineage>
</organism>
<accession>A0A8C8E9Q8</accession>
<sequence length="97" mass="11172">YTIMQYFILCPHYTQLILLSSFAGLTVSSKVHVTLGVTCILTSILIDIYFARPLASFDFFFPLTRCAFSFFLCLEFIHIGYCPCWSSLIYLETETED</sequence>
<dbReference type="Proteomes" id="UP000694552">
    <property type="component" value="Unplaced"/>
</dbReference>
<reference evidence="2" key="2">
    <citation type="submission" date="2025-09" db="UniProtKB">
        <authorList>
            <consortium name="Ensembl"/>
        </authorList>
    </citation>
    <scope>IDENTIFICATION</scope>
</reference>
<reference evidence="2" key="1">
    <citation type="submission" date="2025-08" db="UniProtKB">
        <authorList>
            <consortium name="Ensembl"/>
        </authorList>
    </citation>
    <scope>IDENTIFICATION</scope>
</reference>
<feature type="transmembrane region" description="Helical" evidence="1">
    <location>
        <begin position="7"/>
        <end position="25"/>
    </location>
</feature>
<proteinExistence type="predicted"/>
<evidence type="ECO:0000256" key="1">
    <source>
        <dbReference type="SAM" id="Phobius"/>
    </source>
</evidence>
<dbReference type="AlphaFoldDB" id="A0A8C8E9Q8"/>
<keyword evidence="1" id="KW-0472">Membrane</keyword>
<protein>
    <submittedName>
        <fullName evidence="2">Uncharacterized protein</fullName>
    </submittedName>
</protein>
<keyword evidence="1" id="KW-1133">Transmembrane helix</keyword>
<dbReference type="Ensembl" id="ENSOSUT00000011890.1">
    <property type="protein sequence ID" value="ENSOSUP00000011493.1"/>
    <property type="gene ID" value="ENSOSUG00000008298.1"/>
</dbReference>
<name>A0A8C8E9Q8_9STRI</name>
<evidence type="ECO:0000313" key="2">
    <source>
        <dbReference type="Ensembl" id="ENSOSUP00000011493.1"/>
    </source>
</evidence>